<evidence type="ECO:0000313" key="2">
    <source>
        <dbReference type="EMBL" id="GAA3087652.1"/>
    </source>
</evidence>
<accession>A0ABP6MAB0</accession>
<protein>
    <submittedName>
        <fullName evidence="2">Uncharacterized protein</fullName>
    </submittedName>
</protein>
<keyword evidence="3" id="KW-1185">Reference proteome</keyword>
<feature type="region of interest" description="Disordered" evidence="1">
    <location>
        <begin position="116"/>
        <end position="174"/>
    </location>
</feature>
<dbReference type="Proteomes" id="UP001501637">
    <property type="component" value="Unassembled WGS sequence"/>
</dbReference>
<dbReference type="EMBL" id="BAAAUG010000019">
    <property type="protein sequence ID" value="GAA3087652.1"/>
    <property type="molecule type" value="Genomic_DNA"/>
</dbReference>
<evidence type="ECO:0000313" key="3">
    <source>
        <dbReference type="Proteomes" id="UP001501637"/>
    </source>
</evidence>
<name>A0ABP6MAB0_9ACTN</name>
<reference evidence="3" key="1">
    <citation type="journal article" date="2019" name="Int. J. Syst. Evol. Microbiol.">
        <title>The Global Catalogue of Microorganisms (GCM) 10K type strain sequencing project: providing services to taxonomists for standard genome sequencing and annotation.</title>
        <authorList>
            <consortium name="The Broad Institute Genomics Platform"/>
            <consortium name="The Broad Institute Genome Sequencing Center for Infectious Disease"/>
            <person name="Wu L."/>
            <person name="Ma J."/>
        </authorList>
    </citation>
    <scope>NUCLEOTIDE SEQUENCE [LARGE SCALE GENOMIC DNA]</scope>
    <source>
        <strain evidence="3">JCM 9092</strain>
    </source>
</reference>
<comment type="caution">
    <text evidence="2">The sequence shown here is derived from an EMBL/GenBank/DDBJ whole genome shotgun (WGS) entry which is preliminary data.</text>
</comment>
<evidence type="ECO:0000256" key="1">
    <source>
        <dbReference type="SAM" id="MobiDB-lite"/>
    </source>
</evidence>
<organism evidence="2 3">
    <name type="scientific">Streptomyces rectiviolaceus</name>
    <dbReference type="NCBI Taxonomy" id="332591"/>
    <lineage>
        <taxon>Bacteria</taxon>
        <taxon>Bacillati</taxon>
        <taxon>Actinomycetota</taxon>
        <taxon>Actinomycetes</taxon>
        <taxon>Kitasatosporales</taxon>
        <taxon>Streptomycetaceae</taxon>
        <taxon>Streptomyces</taxon>
    </lineage>
</organism>
<sequence length="222" mass="24604">MKNASEFTSPPSDYNVIVPDGWFQLPLAPEHRDRGIMALADQQFRGVDNAPHIKKQFMRELQRRAKDAYNVGGTELYISTLTVGQLPLSSSLLISIPGPDEWPKIADPYDLAEHLASKSTTSSEDREKPDASDDPDEPDESRAELDVVTLAAAGKAVRQRRRESPDPSSQLGSTLPNTLVTYYVPIPATKSWLLLNFSTPMDPLADKMVELFDVVAGTLHWD</sequence>
<dbReference type="RefSeq" id="WP_344519074.1">
    <property type="nucleotide sequence ID" value="NZ_BAAAUG010000019.1"/>
</dbReference>
<gene>
    <name evidence="2" type="ORF">GCM10010449_08990</name>
</gene>
<proteinExistence type="predicted"/>